<dbReference type="PROSITE" id="PS50878">
    <property type="entry name" value="RT_POL"/>
    <property type="match status" value="1"/>
</dbReference>
<dbReference type="SUPFAM" id="SSF56672">
    <property type="entry name" value="DNA/RNA polymerases"/>
    <property type="match status" value="1"/>
</dbReference>
<dbReference type="InterPro" id="IPR043502">
    <property type="entry name" value="DNA/RNA_pol_sf"/>
</dbReference>
<name>A0A8D9AY12_9HEMI</name>
<accession>A0A8D9AY12</accession>
<organism evidence="3">
    <name type="scientific">Cacopsylla melanoneura</name>
    <dbReference type="NCBI Taxonomy" id="428564"/>
    <lineage>
        <taxon>Eukaryota</taxon>
        <taxon>Metazoa</taxon>
        <taxon>Ecdysozoa</taxon>
        <taxon>Arthropoda</taxon>
        <taxon>Hexapoda</taxon>
        <taxon>Insecta</taxon>
        <taxon>Pterygota</taxon>
        <taxon>Neoptera</taxon>
        <taxon>Paraneoptera</taxon>
        <taxon>Hemiptera</taxon>
        <taxon>Sternorrhyncha</taxon>
        <taxon>Psylloidea</taxon>
        <taxon>Psyllidae</taxon>
        <taxon>Psyllinae</taxon>
        <taxon>Cacopsylla</taxon>
    </lineage>
</organism>
<evidence type="ECO:0000313" key="3">
    <source>
        <dbReference type="EMBL" id="CAG6774923.1"/>
    </source>
</evidence>
<dbReference type="GO" id="GO:0003824">
    <property type="term" value="F:catalytic activity"/>
    <property type="evidence" value="ECO:0007669"/>
    <property type="project" value="InterPro"/>
</dbReference>
<protein>
    <submittedName>
        <fullName evidence="3">Craniofacial development protein 2</fullName>
    </submittedName>
</protein>
<dbReference type="Gene3D" id="3.30.70.270">
    <property type="match status" value="1"/>
</dbReference>
<dbReference type="EMBL" id="HBUF01596386">
    <property type="protein sequence ID" value="CAG6774923.1"/>
    <property type="molecule type" value="Transcribed_RNA"/>
</dbReference>
<dbReference type="Gene3D" id="3.60.10.10">
    <property type="entry name" value="Endonuclease/exonuclease/phosphatase"/>
    <property type="match status" value="1"/>
</dbReference>
<feature type="region of interest" description="Disordered" evidence="1">
    <location>
        <begin position="464"/>
        <end position="487"/>
    </location>
</feature>
<dbReference type="CDD" id="cd01650">
    <property type="entry name" value="RT_nLTR_like"/>
    <property type="match status" value="1"/>
</dbReference>
<dbReference type="InterPro" id="IPR036691">
    <property type="entry name" value="Endo/exonu/phosph_ase_sf"/>
</dbReference>
<feature type="domain" description="Reverse transcriptase" evidence="2">
    <location>
        <begin position="533"/>
        <end position="802"/>
    </location>
</feature>
<dbReference type="PANTHER" id="PTHR47027">
    <property type="entry name" value="REVERSE TRANSCRIPTASE DOMAIN-CONTAINING PROTEIN"/>
    <property type="match status" value="1"/>
</dbReference>
<sequence length="992" mass="115432">MKTGRIRHCPRTGQRKGFDATELHLATWNVRTLLQAGKMQEVAREMLKYKLDLIAIQEIRWQGQGKIDKKDFSIIYSGPNNKTGQLGTGFLINKTIRSSILEYKTVNDRICKIRLKGKFRNITIITVHAPTEDKPEEDKDRFYEELDDTLAQVQRYDMVLVMGDFNAQIGSKESQRDVAGPFTLHEYNNDNGDLLAEFASRNKLYIRSTTFQHRKIHLGTWKLPGRNETNQIDHVLISKRYYSSVTDVRTCRGPNCDSDHYLVQTKIREKLSTLHTLKRNKQIKWDTDNLKDDDVTRNKYQDTIREKLEGRQFNTVDDKWEGTKKAIIEAAKETINEREYARNVSWFDEECKDSICEKNLARQKMLARDTRSNREVYNELRRKSKKILKKKKRESLKKDIKKIEEMNKEGEVRKFYAAVNKMKKKEFKPTTSGCRNETGAIILDETVTLKIWADHFQKLLNKQHPEDNVTHAHPHNTTTTEEEGDEIPSIDEVRKALERMKNNRAPGEDGIVAELLKYGGEPVIIALTDIIEEVWTTERMPTSWSNGIICPIHKKGDIGRCGNYRGITLLDTAYKALTTIINNRIKEKSNAKIGEYQCGFREARGTTDQLFVVRQITEKCLEYDIDLYILFIDFKQAFDSVRRCTLIEAMKDLEISPKLINLTIMTMENSKAQVKINNNLSEPFEITTGVKQGDGLSTTLFIIALHKAIKDIDQRGTIFYKSSQICAYADDVGIIARTKDKLIEVFKQVQENGKELGLIINESKTQYMKTSASEDRRTAEDIQMENVTYKAVTQFKYLGELINNEGRPSAAIKERIQIGNRAYFANISLLKNKLISRKTKMKIYKTLIRPIVTYGSENWTLTQEDQEKIRRFERKIIRRIYGAVRLNEEEWRIRTNREILEILEGEDIVKFIKSQRLRWFGHVQRMEENRMPKKILAAKVYATRRKGRPRLRWMDQVLSDLRVMRVTGWGTAVKDRLVWRRVVEEAKAHPGL</sequence>
<evidence type="ECO:0000256" key="1">
    <source>
        <dbReference type="SAM" id="MobiDB-lite"/>
    </source>
</evidence>
<dbReference type="InterPro" id="IPR043128">
    <property type="entry name" value="Rev_trsase/Diguanyl_cyclase"/>
</dbReference>
<dbReference type="Pfam" id="PF03372">
    <property type="entry name" value="Exo_endo_phos"/>
    <property type="match status" value="1"/>
</dbReference>
<dbReference type="PANTHER" id="PTHR47027:SF20">
    <property type="entry name" value="REVERSE TRANSCRIPTASE-LIKE PROTEIN WITH RNA-DIRECTED DNA POLYMERASE DOMAIN"/>
    <property type="match status" value="1"/>
</dbReference>
<dbReference type="CDD" id="cd09076">
    <property type="entry name" value="L1-EN"/>
    <property type="match status" value="1"/>
</dbReference>
<dbReference type="Pfam" id="PF00078">
    <property type="entry name" value="RVT_1"/>
    <property type="match status" value="1"/>
</dbReference>
<proteinExistence type="predicted"/>
<dbReference type="InterPro" id="IPR005135">
    <property type="entry name" value="Endo/exonuclease/phosphatase"/>
</dbReference>
<evidence type="ECO:0000259" key="2">
    <source>
        <dbReference type="PROSITE" id="PS50878"/>
    </source>
</evidence>
<dbReference type="SUPFAM" id="SSF56219">
    <property type="entry name" value="DNase I-like"/>
    <property type="match status" value="1"/>
</dbReference>
<dbReference type="GO" id="GO:0071897">
    <property type="term" value="P:DNA biosynthetic process"/>
    <property type="evidence" value="ECO:0007669"/>
    <property type="project" value="UniProtKB-ARBA"/>
</dbReference>
<dbReference type="AlphaFoldDB" id="A0A8D9AY12"/>
<reference evidence="3" key="1">
    <citation type="submission" date="2021-05" db="EMBL/GenBank/DDBJ databases">
        <authorList>
            <person name="Alioto T."/>
            <person name="Alioto T."/>
            <person name="Gomez Garrido J."/>
        </authorList>
    </citation>
    <scope>NUCLEOTIDE SEQUENCE</scope>
</reference>
<dbReference type="InterPro" id="IPR000477">
    <property type="entry name" value="RT_dom"/>
</dbReference>